<evidence type="ECO:0000313" key="7">
    <source>
        <dbReference type="Proteomes" id="UP000290243"/>
    </source>
</evidence>
<gene>
    <name evidence="6" type="primary">ecfT</name>
    <name evidence="6" type="ORF">NCTC10168_00051</name>
</gene>
<evidence type="ECO:0000256" key="4">
    <source>
        <dbReference type="ARBA" id="ARBA00023136"/>
    </source>
</evidence>
<keyword evidence="4 5" id="KW-0472">Membrane</keyword>
<dbReference type="GO" id="GO:0005886">
    <property type="term" value="C:plasma membrane"/>
    <property type="evidence" value="ECO:0007669"/>
    <property type="project" value="TreeGrafter"/>
</dbReference>
<dbReference type="EMBL" id="LR215037">
    <property type="protein sequence ID" value="VEU75143.1"/>
    <property type="molecule type" value="Genomic_DNA"/>
</dbReference>
<sequence length="298" mass="34432">MNNYSRYMMNNTFVHKLDPRIKIVSTIIYIVLAFIVTHFITIAILLIPLVVLYIIATHKIKPLLKLMIMPLLIGFFLFFVNIYTMKVEMYDNAGKLTKAYQELKQYYPLPLHLGGSYFITYEIIARTLGLVARVYIMIMATTLMVNTTKPTLLSKALEDLLLPLKLLFIPTHIIVMIIYIALRFIPTLLDEANRIMKAQSSRGVDFKNGKLKDKIKSFTTLIIPLFVTAFAKAEDLSNAMETRGYDPYAKRTHYRIIIPTWRDAIISLIVIGLIVYVALLHNNIINLPNWYIITNFNY</sequence>
<keyword evidence="2 5" id="KW-0812">Transmembrane</keyword>
<comment type="subcellular location">
    <subcellularLocation>
        <location evidence="1">Membrane</location>
        <topology evidence="1">Multi-pass membrane protein</topology>
    </subcellularLocation>
</comment>
<feature type="transmembrane region" description="Helical" evidence="5">
    <location>
        <begin position="130"/>
        <end position="147"/>
    </location>
</feature>
<evidence type="ECO:0000256" key="1">
    <source>
        <dbReference type="ARBA" id="ARBA00004141"/>
    </source>
</evidence>
<dbReference type="Proteomes" id="UP000290243">
    <property type="component" value="Chromosome"/>
</dbReference>
<feature type="transmembrane region" description="Helical" evidence="5">
    <location>
        <begin position="27"/>
        <end position="54"/>
    </location>
</feature>
<reference evidence="6 7" key="1">
    <citation type="submission" date="2019-01" db="EMBL/GenBank/DDBJ databases">
        <authorList>
            <consortium name="Pathogen Informatics"/>
        </authorList>
    </citation>
    <scope>NUCLEOTIDE SEQUENCE [LARGE SCALE GENOMIC DNA]</scope>
    <source>
        <strain evidence="6 7">NCTC10168</strain>
    </source>
</reference>
<dbReference type="Pfam" id="PF02361">
    <property type="entry name" value="CbiQ"/>
    <property type="match status" value="1"/>
</dbReference>
<dbReference type="InterPro" id="IPR003339">
    <property type="entry name" value="ABC/ECF_trnsptr_transmembrane"/>
</dbReference>
<dbReference type="OrthoDB" id="8075495at2"/>
<dbReference type="AlphaFoldDB" id="A0A449B3G8"/>
<feature type="transmembrane region" description="Helical" evidence="5">
    <location>
        <begin position="66"/>
        <end position="85"/>
    </location>
</feature>
<dbReference type="PANTHER" id="PTHR33514">
    <property type="entry name" value="PROTEIN ABCI12, CHLOROPLASTIC"/>
    <property type="match status" value="1"/>
</dbReference>
<organism evidence="6 7">
    <name type="scientific">Mycoplasmopsis maculosa</name>
    <dbReference type="NCBI Taxonomy" id="114885"/>
    <lineage>
        <taxon>Bacteria</taxon>
        <taxon>Bacillati</taxon>
        <taxon>Mycoplasmatota</taxon>
        <taxon>Mycoplasmoidales</taxon>
        <taxon>Metamycoplasmataceae</taxon>
        <taxon>Mycoplasmopsis</taxon>
    </lineage>
</organism>
<dbReference type="RefSeq" id="WP_129645996.1">
    <property type="nucleotide sequence ID" value="NZ_LR215037.1"/>
</dbReference>
<evidence type="ECO:0000256" key="3">
    <source>
        <dbReference type="ARBA" id="ARBA00022989"/>
    </source>
</evidence>
<protein>
    <submittedName>
        <fullName evidence="6">Energy-coupling factor transporter transmembrane protein EcfT</fullName>
    </submittedName>
</protein>
<proteinExistence type="predicted"/>
<feature type="transmembrane region" description="Helical" evidence="5">
    <location>
        <begin position="260"/>
        <end position="279"/>
    </location>
</feature>
<dbReference type="KEGG" id="mmau:NCTC10168_00051"/>
<dbReference type="CDD" id="cd16914">
    <property type="entry name" value="EcfT"/>
    <property type="match status" value="1"/>
</dbReference>
<evidence type="ECO:0000256" key="2">
    <source>
        <dbReference type="ARBA" id="ARBA00022692"/>
    </source>
</evidence>
<keyword evidence="3 5" id="KW-1133">Transmembrane helix</keyword>
<accession>A0A449B3G8</accession>
<name>A0A449B3G8_9BACT</name>
<evidence type="ECO:0000313" key="6">
    <source>
        <dbReference type="EMBL" id="VEU75143.1"/>
    </source>
</evidence>
<keyword evidence="7" id="KW-1185">Reference proteome</keyword>
<feature type="transmembrane region" description="Helical" evidence="5">
    <location>
        <begin position="167"/>
        <end position="189"/>
    </location>
</feature>
<dbReference type="PANTHER" id="PTHR33514:SF13">
    <property type="entry name" value="PROTEIN ABCI12, CHLOROPLASTIC"/>
    <property type="match status" value="1"/>
</dbReference>
<evidence type="ECO:0000256" key="5">
    <source>
        <dbReference type="SAM" id="Phobius"/>
    </source>
</evidence>